<gene>
    <name evidence="10" type="ORF">BJ978_001722</name>
</gene>
<keyword evidence="10" id="KW-0031">Aminopeptidase</keyword>
<dbReference type="GO" id="GO:0070006">
    <property type="term" value="F:metalloaminopeptidase activity"/>
    <property type="evidence" value="ECO:0007669"/>
    <property type="project" value="InterPro"/>
</dbReference>
<comment type="catalytic activity">
    <reaction evidence="1">
        <text>Release of any N-terminal amino acid, including proline, that is linked to proline, even from a dipeptide or tripeptide.</text>
        <dbReference type="EC" id="3.4.11.9"/>
    </reaction>
</comment>
<dbReference type="Pfam" id="PF05195">
    <property type="entry name" value="AMP_N"/>
    <property type="match status" value="1"/>
</dbReference>
<keyword evidence="6 10" id="KW-0378">Hydrolase</keyword>
<comment type="caution">
    <text evidence="10">The sequence shown here is derived from an EMBL/GenBank/DDBJ whole genome shotgun (WGS) entry which is preliminary data.</text>
</comment>
<evidence type="ECO:0000256" key="4">
    <source>
        <dbReference type="ARBA" id="ARBA00012574"/>
    </source>
</evidence>
<accession>A0A9X2H0R3</accession>
<comment type="similarity">
    <text evidence="3">Belongs to the peptidase M24B family.</text>
</comment>
<dbReference type="GO" id="GO:0030145">
    <property type="term" value="F:manganese ion binding"/>
    <property type="evidence" value="ECO:0007669"/>
    <property type="project" value="InterPro"/>
</dbReference>
<proteinExistence type="inferred from homology"/>
<evidence type="ECO:0000256" key="2">
    <source>
        <dbReference type="ARBA" id="ARBA00001936"/>
    </source>
</evidence>
<dbReference type="CDD" id="cd01087">
    <property type="entry name" value="Prolidase"/>
    <property type="match status" value="1"/>
</dbReference>
<dbReference type="InterPro" id="IPR000994">
    <property type="entry name" value="Pept_M24"/>
</dbReference>
<evidence type="ECO:0000256" key="7">
    <source>
        <dbReference type="ARBA" id="ARBA00023211"/>
    </source>
</evidence>
<dbReference type="GO" id="GO:0006508">
    <property type="term" value="P:proteolysis"/>
    <property type="evidence" value="ECO:0007669"/>
    <property type="project" value="TreeGrafter"/>
</dbReference>
<dbReference type="SUPFAM" id="SSF55920">
    <property type="entry name" value="Creatinase/aminopeptidase"/>
    <property type="match status" value="1"/>
</dbReference>
<evidence type="ECO:0000256" key="3">
    <source>
        <dbReference type="ARBA" id="ARBA00008766"/>
    </source>
</evidence>
<keyword evidence="11" id="KW-1185">Reference proteome</keyword>
<dbReference type="SUPFAM" id="SSF53092">
    <property type="entry name" value="Creatinase/prolidase N-terminal domain"/>
    <property type="match status" value="1"/>
</dbReference>
<evidence type="ECO:0000313" key="11">
    <source>
        <dbReference type="Proteomes" id="UP001139722"/>
    </source>
</evidence>
<keyword evidence="10" id="KW-0645">Protease</keyword>
<evidence type="ECO:0000256" key="5">
    <source>
        <dbReference type="ARBA" id="ARBA00022723"/>
    </source>
</evidence>
<evidence type="ECO:0000256" key="6">
    <source>
        <dbReference type="ARBA" id="ARBA00022801"/>
    </source>
</evidence>
<dbReference type="Gene3D" id="3.90.230.10">
    <property type="entry name" value="Creatinase/methionine aminopeptidase superfamily"/>
    <property type="match status" value="1"/>
</dbReference>
<dbReference type="Gene3D" id="3.40.350.10">
    <property type="entry name" value="Creatinase/prolidase N-terminal domain"/>
    <property type="match status" value="1"/>
</dbReference>
<evidence type="ECO:0000259" key="9">
    <source>
        <dbReference type="SMART" id="SM01011"/>
    </source>
</evidence>
<evidence type="ECO:0000313" key="10">
    <source>
        <dbReference type="EMBL" id="MCP2371046.1"/>
    </source>
</evidence>
<dbReference type="SMART" id="SM01011">
    <property type="entry name" value="AMP_N"/>
    <property type="match status" value="1"/>
</dbReference>
<protein>
    <recommendedName>
        <fullName evidence="4">Xaa-Pro aminopeptidase</fullName>
        <ecNumber evidence="4">3.4.11.9</ecNumber>
    </recommendedName>
</protein>
<feature type="region of interest" description="Disordered" evidence="8">
    <location>
        <begin position="20"/>
        <end position="52"/>
    </location>
</feature>
<keyword evidence="5" id="KW-0479">Metal-binding</keyword>
<dbReference type="InterPro" id="IPR036005">
    <property type="entry name" value="Creatinase/aminopeptidase-like"/>
</dbReference>
<dbReference type="PANTHER" id="PTHR43226:SF4">
    <property type="entry name" value="XAA-PRO AMINOPEPTIDASE 3"/>
    <property type="match status" value="1"/>
</dbReference>
<feature type="domain" description="Aminopeptidase P N-terminal" evidence="9">
    <location>
        <begin position="83"/>
        <end position="219"/>
    </location>
</feature>
<comment type="cofactor">
    <cofactor evidence="2">
        <name>Mn(2+)</name>
        <dbReference type="ChEBI" id="CHEBI:29035"/>
    </cofactor>
</comment>
<dbReference type="Proteomes" id="UP001139722">
    <property type="component" value="Unassembled WGS sequence"/>
</dbReference>
<dbReference type="EC" id="3.4.11.9" evidence="4"/>
<dbReference type="GO" id="GO:0005829">
    <property type="term" value="C:cytosol"/>
    <property type="evidence" value="ECO:0007669"/>
    <property type="project" value="TreeGrafter"/>
</dbReference>
<keyword evidence="7" id="KW-0464">Manganese</keyword>
<dbReference type="InterPro" id="IPR052433">
    <property type="entry name" value="X-Pro_dipept-like"/>
</dbReference>
<dbReference type="Pfam" id="PF00557">
    <property type="entry name" value="Peptidase_M24"/>
    <property type="match status" value="1"/>
</dbReference>
<reference evidence="10" key="1">
    <citation type="submission" date="2022-06" db="EMBL/GenBank/DDBJ databases">
        <title>Sequencing the genomes of 1000 actinobacteria strains.</title>
        <authorList>
            <person name="Klenk H.-P."/>
        </authorList>
    </citation>
    <scope>NUCLEOTIDE SEQUENCE</scope>
    <source>
        <strain evidence="10">DSM 22016</strain>
    </source>
</reference>
<dbReference type="InterPro" id="IPR007865">
    <property type="entry name" value="Aminopep_P_N"/>
</dbReference>
<feature type="compositionally biased region" description="Low complexity" evidence="8">
    <location>
        <begin position="20"/>
        <end position="46"/>
    </location>
</feature>
<organism evidence="10 11">
    <name type="scientific">Agromyces terreus</name>
    <dbReference type="NCBI Taxonomy" id="424795"/>
    <lineage>
        <taxon>Bacteria</taxon>
        <taxon>Bacillati</taxon>
        <taxon>Actinomycetota</taxon>
        <taxon>Actinomycetes</taxon>
        <taxon>Micrococcales</taxon>
        <taxon>Microbacteriaceae</taxon>
        <taxon>Agromyces</taxon>
    </lineage>
</organism>
<dbReference type="RefSeq" id="WP_308206765.1">
    <property type="nucleotide sequence ID" value="NZ_JAMZDY010000001.1"/>
</dbReference>
<dbReference type="AlphaFoldDB" id="A0A9X2H0R3"/>
<evidence type="ECO:0000256" key="8">
    <source>
        <dbReference type="SAM" id="MobiDB-lite"/>
    </source>
</evidence>
<dbReference type="PANTHER" id="PTHR43226">
    <property type="entry name" value="XAA-PRO AMINOPEPTIDASE 3"/>
    <property type="match status" value="1"/>
</dbReference>
<dbReference type="InterPro" id="IPR029149">
    <property type="entry name" value="Creatin/AminoP/Spt16_N"/>
</dbReference>
<dbReference type="EMBL" id="JAMZDY010000001">
    <property type="protein sequence ID" value="MCP2371046.1"/>
    <property type="molecule type" value="Genomic_DNA"/>
</dbReference>
<name>A0A9X2H0R3_9MICO</name>
<evidence type="ECO:0000256" key="1">
    <source>
        <dbReference type="ARBA" id="ARBA00001424"/>
    </source>
</evidence>
<sequence length="510" mass="54279">MTSMHGSDTGSTAVEAAHAGHAHAAGAPGTPATPSTPTASMPAPATRDPRLPRLREVPAFLEYMATGWDAPDRTPPVEAGVAAASAAHRARLSAALPGRAIVVAAGRAPVRANDTNYDFRPDSDFFWLSGCSAEDAVVLMTPAGTGHDATLFVPAPAYPGNPDFFANAAHGELWVGSAPDAGDWAAALEIDVRPLDRLADAIGRADDVLLTGTLNSGHPALAALRRSTELGRVLAELRMIKDDWEVEELRRAVDATVQGFRSVIGELPNAIEFGGERWLQGTFDRHARTFGNGPGYSTIVGSAEHAPTLHWVRCDGPVKPDELLLLDMGVENRTYYTADVTRTFPASGTFSAAQREVHDLVERSHRAGLAAVSPGRPFSDFHTASMEVIAHGLADWGLLPVSVDEALSPEGQHHRRYLVCGIGHHLGLDVHDCAQSSYEAYQGNVMTPGMVLTVEPGLYFHAFDTTVPPELRGVGVRLEDDILVTTGGSEVLSAALPIDATGIEQWMRAR</sequence>